<dbReference type="Gene3D" id="1.20.140.70">
    <property type="entry name" value="Oligopeptidase f, N-terminal domain"/>
    <property type="match status" value="1"/>
</dbReference>
<dbReference type="CDD" id="cd09610">
    <property type="entry name" value="M3B_PepF"/>
    <property type="match status" value="1"/>
</dbReference>
<protein>
    <submittedName>
        <fullName evidence="9">Oligoendopeptidase F</fullName>
    </submittedName>
</protein>
<comment type="cofactor">
    <cofactor evidence="6">
        <name>Zn(2+)</name>
        <dbReference type="ChEBI" id="CHEBI:29105"/>
    </cofactor>
    <text evidence="6">Binds 1 zinc ion.</text>
</comment>
<dbReference type="InterPro" id="IPR013647">
    <property type="entry name" value="OligopepF_N_dom"/>
</dbReference>
<dbReference type="RefSeq" id="WP_109796006.1">
    <property type="nucleotide sequence ID" value="NZ_PHIG01000043.1"/>
</dbReference>
<organism evidence="9 10">
    <name type="scientific">Minwuia thermotolerans</name>
    <dbReference type="NCBI Taxonomy" id="2056226"/>
    <lineage>
        <taxon>Bacteria</taxon>
        <taxon>Pseudomonadati</taxon>
        <taxon>Pseudomonadota</taxon>
        <taxon>Alphaproteobacteria</taxon>
        <taxon>Minwuiales</taxon>
        <taxon>Minwuiaceae</taxon>
        <taxon>Minwuia</taxon>
    </lineage>
</organism>
<evidence type="ECO:0000259" key="7">
    <source>
        <dbReference type="Pfam" id="PF01432"/>
    </source>
</evidence>
<dbReference type="Pfam" id="PF01432">
    <property type="entry name" value="Peptidase_M3"/>
    <property type="match status" value="1"/>
</dbReference>
<name>A0A2M9FYJ1_9PROT</name>
<keyword evidence="10" id="KW-1185">Reference proteome</keyword>
<dbReference type="Gene3D" id="1.10.1370.20">
    <property type="entry name" value="Oligoendopeptidase f, C-terminal domain"/>
    <property type="match status" value="1"/>
</dbReference>
<evidence type="ECO:0000313" key="10">
    <source>
        <dbReference type="Proteomes" id="UP000229498"/>
    </source>
</evidence>
<feature type="domain" description="Oligopeptidase F N-terminal" evidence="8">
    <location>
        <begin position="112"/>
        <end position="181"/>
    </location>
</feature>
<dbReference type="GO" id="GO:0046872">
    <property type="term" value="F:metal ion binding"/>
    <property type="evidence" value="ECO:0007669"/>
    <property type="project" value="UniProtKB-UniRule"/>
</dbReference>
<dbReference type="InterPro" id="IPR042088">
    <property type="entry name" value="OligoPept_F_C"/>
</dbReference>
<dbReference type="GO" id="GO:0004222">
    <property type="term" value="F:metalloendopeptidase activity"/>
    <property type="evidence" value="ECO:0007669"/>
    <property type="project" value="InterPro"/>
</dbReference>
<dbReference type="SUPFAM" id="SSF55486">
    <property type="entry name" value="Metalloproteases ('zincins'), catalytic domain"/>
    <property type="match status" value="1"/>
</dbReference>
<keyword evidence="2 6" id="KW-0479">Metal-binding</keyword>
<keyword evidence="5 6" id="KW-0482">Metalloprotease</keyword>
<evidence type="ECO:0000259" key="8">
    <source>
        <dbReference type="Pfam" id="PF08439"/>
    </source>
</evidence>
<reference evidence="9 10" key="1">
    <citation type="submission" date="2017-11" db="EMBL/GenBank/DDBJ databases">
        <title>Draft genome sequence of Rhizobiales bacterium SY3-13.</title>
        <authorList>
            <person name="Sun C."/>
        </authorList>
    </citation>
    <scope>NUCLEOTIDE SEQUENCE [LARGE SCALE GENOMIC DNA]</scope>
    <source>
        <strain evidence="9 10">SY3-13</strain>
    </source>
</reference>
<evidence type="ECO:0000313" key="9">
    <source>
        <dbReference type="EMBL" id="PJK28527.1"/>
    </source>
</evidence>
<evidence type="ECO:0000256" key="5">
    <source>
        <dbReference type="ARBA" id="ARBA00023049"/>
    </source>
</evidence>
<gene>
    <name evidence="9" type="ORF">CVT23_16350</name>
</gene>
<dbReference type="NCBIfam" id="TIGR02290">
    <property type="entry name" value="M3_fam_3"/>
    <property type="match status" value="1"/>
</dbReference>
<feature type="domain" description="Peptidase M3A/M3B catalytic" evidence="7">
    <location>
        <begin position="196"/>
        <end position="576"/>
    </location>
</feature>
<comment type="caution">
    <text evidence="9">The sequence shown here is derived from an EMBL/GenBank/DDBJ whole genome shotgun (WGS) entry which is preliminary data.</text>
</comment>
<evidence type="ECO:0000256" key="1">
    <source>
        <dbReference type="ARBA" id="ARBA00022670"/>
    </source>
</evidence>
<evidence type="ECO:0000256" key="3">
    <source>
        <dbReference type="ARBA" id="ARBA00022801"/>
    </source>
</evidence>
<keyword evidence="3 6" id="KW-0378">Hydrolase</keyword>
<evidence type="ECO:0000256" key="6">
    <source>
        <dbReference type="RuleBase" id="RU003435"/>
    </source>
</evidence>
<evidence type="ECO:0000256" key="2">
    <source>
        <dbReference type="ARBA" id="ARBA00022723"/>
    </source>
</evidence>
<dbReference type="OrthoDB" id="9766487at2"/>
<comment type="similarity">
    <text evidence="6">Belongs to the peptidase M3 family.</text>
</comment>
<dbReference type="Proteomes" id="UP000229498">
    <property type="component" value="Unassembled WGS sequence"/>
</dbReference>
<accession>A0A2M9FYJ1</accession>
<dbReference type="GO" id="GO:0006508">
    <property type="term" value="P:proteolysis"/>
    <property type="evidence" value="ECO:0007669"/>
    <property type="project" value="UniProtKB-KW"/>
</dbReference>
<keyword evidence="4 6" id="KW-0862">Zinc</keyword>
<sequence>MNEMSALPAWDLRDLYQGVDDPAIDADFGWCEAEADRLRADLNGRIADAAGDVLAQGIARYEALQDRFGRLMAFSFLNYCTDMQDGARVRFFQATQEKVNRITAKLLFFSIEINHLEEDDLQARIAASPALAHYAPWLRDLRTMRKHVLSDELERLFHEKSITAYSAWTRLFDQTMAGLVFTVGGKEMPSQDAINLLSNRDRKVRQEAAAEISRVLGENIRLFALITNTLIRDKQTEDEWRGIAQPEYGRHMMNQVEPEVVDALRDAVFDSFPRLSHRYYALKAKWLGLEKLEHHDRNAPLPDNDDAQIPWNEAVETVLNAYGRFSGGLADVARSFFDKPWIDAAPKAGKSPGAFAHPVVPSAHPYLLMNYQGKVRDVMTLAHELGHGCHQVLAAKQGPLMCDTPLTLAETASVFGEMLTFQSMLAGAENPARRRLMLASKVEDMINTVVRQTAFYEFERRLHRKRRDGELAPEEIGGVWLEVQRESLGPVFHLGEDYGVYWAYIPHFVHTPFYVYAYAFGDCLVNALYQTYQAEPEGFQEKYLEMLSAGGTLRHRDLLQPFGLDASDPKFWQRGLTLIEGFIDELEAMQGPVPAT</sequence>
<proteinExistence type="inferred from homology"/>
<dbReference type="InterPro" id="IPR001567">
    <property type="entry name" value="Pept_M3A_M3B_dom"/>
</dbReference>
<dbReference type="AlphaFoldDB" id="A0A2M9FYJ1"/>
<keyword evidence="1 6" id="KW-0645">Protease</keyword>
<dbReference type="InterPro" id="IPR011977">
    <property type="entry name" value="Pept_M3B_clade3"/>
</dbReference>
<dbReference type="EMBL" id="PHIG01000043">
    <property type="protein sequence ID" value="PJK28527.1"/>
    <property type="molecule type" value="Genomic_DNA"/>
</dbReference>
<dbReference type="Pfam" id="PF08439">
    <property type="entry name" value="Peptidase_M3_N"/>
    <property type="match status" value="1"/>
</dbReference>
<evidence type="ECO:0000256" key="4">
    <source>
        <dbReference type="ARBA" id="ARBA00022833"/>
    </source>
</evidence>